<dbReference type="PANTHER" id="PTHR43037">
    <property type="entry name" value="UNNAMED PRODUCT-RELATED"/>
    <property type="match status" value="1"/>
</dbReference>
<dbReference type="Proteomes" id="UP001500279">
    <property type="component" value="Unassembled WGS sequence"/>
</dbReference>
<dbReference type="RefSeq" id="WP_231011292.1">
    <property type="nucleotide sequence ID" value="NZ_BAAAEW010000008.1"/>
</dbReference>
<comment type="caution">
    <text evidence="4">The sequence shown here is derived from an EMBL/GenBank/DDBJ whole genome shotgun (WGS) entry which is preliminary data.</text>
</comment>
<name>A0ABN1JX62_9BURK</name>
<keyword evidence="1" id="KW-0732">Signal</keyword>
<dbReference type="EMBL" id="BAAAEW010000008">
    <property type="protein sequence ID" value="GAA0748256.1"/>
    <property type="molecule type" value="Genomic_DNA"/>
</dbReference>
<organism evidence="4 5">
    <name type="scientific">Ideonella azotifigens</name>
    <dbReference type="NCBI Taxonomy" id="513160"/>
    <lineage>
        <taxon>Bacteria</taxon>
        <taxon>Pseudomonadati</taxon>
        <taxon>Pseudomonadota</taxon>
        <taxon>Betaproteobacteria</taxon>
        <taxon>Burkholderiales</taxon>
        <taxon>Sphaerotilaceae</taxon>
        <taxon>Ideonella</taxon>
    </lineage>
</organism>
<dbReference type="NCBIfam" id="TIGR01840">
    <property type="entry name" value="esterase_phb"/>
    <property type="match status" value="1"/>
</dbReference>
<dbReference type="PANTHER" id="PTHR43037:SF1">
    <property type="entry name" value="BLL1128 PROTEIN"/>
    <property type="match status" value="1"/>
</dbReference>
<dbReference type="Gene3D" id="3.40.50.1820">
    <property type="entry name" value="alpha/beta hydrolase"/>
    <property type="match status" value="1"/>
</dbReference>
<accession>A0ABN1JX62</accession>
<proteinExistence type="predicted"/>
<protein>
    <submittedName>
        <fullName evidence="4">PHB depolymerase family esterase</fullName>
    </submittedName>
</protein>
<sequence>MPLPFQNTLAQATRLTRSGQLQAATELLRNAMGPMGQPWRSPSSSAATPTAAPPDVIDVQATELPREPAAARAEASTARPTAGGIAGFLSGTHECAAGQRDYKLFVPPGAGEGPMPLVVMLHGCTQNPDDFAAGTAMNAAALAQGFAVLYPAQSTQANPQRCWSWFKHNHQQRGRGEPALLASMTQQLIAEHGIDASRVYVAGLSAGGAMAAILGALYPELFAAVGVHSGLAPGAAADLPSALAAMKGQGGASRAAPIAVPTIVFHGDADTTVHPSNGAAVIAACVGAGAVAEQQLVNDVSGRHCTRSVYRRPDGRALAEHWLVHGAGHAWSGGRPAGSYTDPRGPDATEAMLRFFMQHHRTP</sequence>
<dbReference type="InterPro" id="IPR050955">
    <property type="entry name" value="Plant_Biomass_Hydrol_Est"/>
</dbReference>
<keyword evidence="2" id="KW-0378">Hydrolase</keyword>
<evidence type="ECO:0000313" key="5">
    <source>
        <dbReference type="Proteomes" id="UP001500279"/>
    </source>
</evidence>
<keyword evidence="5" id="KW-1185">Reference proteome</keyword>
<dbReference type="InterPro" id="IPR029058">
    <property type="entry name" value="AB_hydrolase_fold"/>
</dbReference>
<evidence type="ECO:0000256" key="2">
    <source>
        <dbReference type="ARBA" id="ARBA00022801"/>
    </source>
</evidence>
<gene>
    <name evidence="4" type="ORF">GCM10009107_17500</name>
</gene>
<evidence type="ECO:0000256" key="3">
    <source>
        <dbReference type="SAM" id="MobiDB-lite"/>
    </source>
</evidence>
<dbReference type="SUPFAM" id="SSF53474">
    <property type="entry name" value="alpha/beta-Hydrolases"/>
    <property type="match status" value="1"/>
</dbReference>
<reference evidence="4 5" key="1">
    <citation type="journal article" date="2019" name="Int. J. Syst. Evol. Microbiol.">
        <title>The Global Catalogue of Microorganisms (GCM) 10K type strain sequencing project: providing services to taxonomists for standard genome sequencing and annotation.</title>
        <authorList>
            <consortium name="The Broad Institute Genomics Platform"/>
            <consortium name="The Broad Institute Genome Sequencing Center for Infectious Disease"/>
            <person name="Wu L."/>
            <person name="Ma J."/>
        </authorList>
    </citation>
    <scope>NUCLEOTIDE SEQUENCE [LARGE SCALE GENOMIC DNA]</scope>
    <source>
        <strain evidence="4 5">JCM 15503</strain>
    </source>
</reference>
<evidence type="ECO:0000256" key="1">
    <source>
        <dbReference type="ARBA" id="ARBA00022729"/>
    </source>
</evidence>
<evidence type="ECO:0000313" key="4">
    <source>
        <dbReference type="EMBL" id="GAA0748256.1"/>
    </source>
</evidence>
<feature type="region of interest" description="Disordered" evidence="3">
    <location>
        <begin position="32"/>
        <end position="52"/>
    </location>
</feature>
<dbReference type="InterPro" id="IPR010126">
    <property type="entry name" value="Esterase_phb"/>
</dbReference>
<dbReference type="Pfam" id="PF10503">
    <property type="entry name" value="Esterase_PHB"/>
    <property type="match status" value="1"/>
</dbReference>
<feature type="compositionally biased region" description="Low complexity" evidence="3">
    <location>
        <begin position="41"/>
        <end position="52"/>
    </location>
</feature>